<dbReference type="PROSITE" id="PS00061">
    <property type="entry name" value="ADH_SHORT"/>
    <property type="match status" value="1"/>
</dbReference>
<evidence type="ECO:0000256" key="3">
    <source>
        <dbReference type="RuleBase" id="RU000363"/>
    </source>
</evidence>
<dbReference type="InterPro" id="IPR036291">
    <property type="entry name" value="NAD(P)-bd_dom_sf"/>
</dbReference>
<dbReference type="InterPro" id="IPR020904">
    <property type="entry name" value="Sc_DH/Rdtase_CS"/>
</dbReference>
<dbReference type="Pfam" id="PF00106">
    <property type="entry name" value="adh_short"/>
    <property type="match status" value="1"/>
</dbReference>
<dbReference type="RefSeq" id="WP_053973745.1">
    <property type="nucleotide sequence ID" value="NZ_FNUE01000001.1"/>
</dbReference>
<name>A0A0M9CFV8_9FLAO</name>
<dbReference type="STRING" id="1300348.I602_1136"/>
<evidence type="ECO:0000256" key="2">
    <source>
        <dbReference type="ARBA" id="ARBA00023002"/>
    </source>
</evidence>
<reference evidence="4 6" key="1">
    <citation type="submission" date="2015-07" db="EMBL/GenBank/DDBJ databases">
        <title>Genome of Polaribacter dokdonenesis DSW-5, isolated from seawater off Dokdo in Korea.</title>
        <authorList>
            <person name="Yoon K."/>
            <person name="Song J.Y."/>
            <person name="Kim J.F."/>
        </authorList>
    </citation>
    <scope>NUCLEOTIDE SEQUENCE [LARGE SCALE GENOMIC DNA]</scope>
    <source>
        <strain evidence="4 6">DSW-5</strain>
    </source>
</reference>
<proteinExistence type="inferred from homology"/>
<dbReference type="EMBL" id="FNUE01000001">
    <property type="protein sequence ID" value="SEE08201.1"/>
    <property type="molecule type" value="Genomic_DNA"/>
</dbReference>
<evidence type="ECO:0000313" key="5">
    <source>
        <dbReference type="EMBL" id="SEE08201.1"/>
    </source>
</evidence>
<dbReference type="PRINTS" id="PR00080">
    <property type="entry name" value="SDRFAMILY"/>
</dbReference>
<comment type="similarity">
    <text evidence="1 3">Belongs to the short-chain dehydrogenases/reductases (SDR) family.</text>
</comment>
<protein>
    <submittedName>
        <fullName evidence="4 5">Short-chain dehydrogenase</fullName>
    </submittedName>
</protein>
<dbReference type="PRINTS" id="PR00081">
    <property type="entry name" value="GDHRDH"/>
</dbReference>
<evidence type="ECO:0000256" key="1">
    <source>
        <dbReference type="ARBA" id="ARBA00006484"/>
    </source>
</evidence>
<dbReference type="PATRIC" id="fig|1300348.6.peg.1136"/>
<dbReference type="PANTHER" id="PTHR44196">
    <property type="entry name" value="DEHYDROGENASE/REDUCTASE SDR FAMILY MEMBER 7B"/>
    <property type="match status" value="1"/>
</dbReference>
<dbReference type="Proteomes" id="UP000037716">
    <property type="component" value="Unassembled WGS sequence"/>
</dbReference>
<evidence type="ECO:0000313" key="6">
    <source>
        <dbReference type="Proteomes" id="UP000037716"/>
    </source>
</evidence>
<comment type="caution">
    <text evidence="4">The sequence shown here is derived from an EMBL/GenBank/DDBJ whole genome shotgun (WGS) entry which is preliminary data.</text>
</comment>
<dbReference type="PANTHER" id="PTHR44196:SF1">
    <property type="entry name" value="DEHYDROGENASE_REDUCTASE SDR FAMILY MEMBER 7B"/>
    <property type="match status" value="1"/>
</dbReference>
<dbReference type="SUPFAM" id="SSF51735">
    <property type="entry name" value="NAD(P)-binding Rossmann-fold domains"/>
    <property type="match status" value="1"/>
</dbReference>
<dbReference type="Proteomes" id="UP000183071">
    <property type="component" value="Unassembled WGS sequence"/>
</dbReference>
<organism evidence="4 6">
    <name type="scientific">Polaribacter dokdonensis DSW-5</name>
    <dbReference type="NCBI Taxonomy" id="1300348"/>
    <lineage>
        <taxon>Bacteria</taxon>
        <taxon>Pseudomonadati</taxon>
        <taxon>Bacteroidota</taxon>
        <taxon>Flavobacteriia</taxon>
        <taxon>Flavobacteriales</taxon>
        <taxon>Flavobacteriaceae</taxon>
    </lineage>
</organism>
<dbReference type="GO" id="GO:0016491">
    <property type="term" value="F:oxidoreductase activity"/>
    <property type="evidence" value="ECO:0007669"/>
    <property type="project" value="UniProtKB-KW"/>
</dbReference>
<keyword evidence="7" id="KW-1185">Reference proteome</keyword>
<evidence type="ECO:0000313" key="7">
    <source>
        <dbReference type="Proteomes" id="UP000183071"/>
    </source>
</evidence>
<sequence>MSFSDKTIWITGASSGIGKALAIELAKQGAQLILSSRKKQDLELVKNACTEPNKVKVIPLDLEDYTNLTTITKEAISAFGKVDILVNNGGISQRSLVKDTDIQVDKRIMDINYLGNIALAKALLPHFIANKNGQFVITTSIVGKIGTPLRSSYAASKHALHGFYDSLRAEHFNDNIAVTLVCPGFVNTNISKNALTGDGSPQDKMDNATANGIQPDRFAKLMAKAIKQKKEEIYISGAKEKLGVYVKRWVPKVFSVMIRKMSVT</sequence>
<evidence type="ECO:0000313" key="4">
    <source>
        <dbReference type="EMBL" id="KOY51576.1"/>
    </source>
</evidence>
<dbReference type="NCBIfam" id="NF004825">
    <property type="entry name" value="PRK06181.1"/>
    <property type="match status" value="1"/>
</dbReference>
<dbReference type="OrthoDB" id="822355at2"/>
<keyword evidence="2" id="KW-0560">Oxidoreductase</keyword>
<dbReference type="AlphaFoldDB" id="A0A0M9CFV8"/>
<dbReference type="GO" id="GO:0016020">
    <property type="term" value="C:membrane"/>
    <property type="evidence" value="ECO:0007669"/>
    <property type="project" value="TreeGrafter"/>
</dbReference>
<dbReference type="InterPro" id="IPR002347">
    <property type="entry name" value="SDR_fam"/>
</dbReference>
<dbReference type="CDD" id="cd05332">
    <property type="entry name" value="11beta-HSD1_like_SDR_c"/>
    <property type="match status" value="1"/>
</dbReference>
<dbReference type="PIRSF" id="PIRSF000126">
    <property type="entry name" value="11-beta-HSD1"/>
    <property type="match status" value="1"/>
</dbReference>
<accession>A0A0M9CFV8</accession>
<reference evidence="5 7" key="2">
    <citation type="submission" date="2016-10" db="EMBL/GenBank/DDBJ databases">
        <authorList>
            <person name="Varghese N."/>
            <person name="Submissions S."/>
        </authorList>
    </citation>
    <scope>NUCLEOTIDE SEQUENCE [LARGE SCALE GENOMIC DNA]</scope>
    <source>
        <strain evidence="5 7">DSW-5</strain>
    </source>
</reference>
<gene>
    <name evidence="4" type="ORF">I602_1136</name>
    <name evidence="5" type="ORF">SAMN05444353_0639</name>
</gene>
<dbReference type="EMBL" id="LGBR01000001">
    <property type="protein sequence ID" value="KOY51576.1"/>
    <property type="molecule type" value="Genomic_DNA"/>
</dbReference>
<dbReference type="Gene3D" id="3.40.50.720">
    <property type="entry name" value="NAD(P)-binding Rossmann-like Domain"/>
    <property type="match status" value="1"/>
</dbReference>